<dbReference type="Proteomes" id="UP001605036">
    <property type="component" value="Unassembled WGS sequence"/>
</dbReference>
<proteinExistence type="predicted"/>
<comment type="caution">
    <text evidence="2">The sequence shown here is derived from an EMBL/GenBank/DDBJ whole genome shotgun (WGS) entry which is preliminary data.</text>
</comment>
<name>A0ABD1ZMR5_9MARC</name>
<feature type="compositionally biased region" description="Basic and acidic residues" evidence="1">
    <location>
        <begin position="104"/>
        <end position="124"/>
    </location>
</feature>
<feature type="region of interest" description="Disordered" evidence="1">
    <location>
        <begin position="1"/>
        <end position="25"/>
    </location>
</feature>
<organism evidence="2 3">
    <name type="scientific">Riccia fluitans</name>
    <dbReference type="NCBI Taxonomy" id="41844"/>
    <lineage>
        <taxon>Eukaryota</taxon>
        <taxon>Viridiplantae</taxon>
        <taxon>Streptophyta</taxon>
        <taxon>Embryophyta</taxon>
        <taxon>Marchantiophyta</taxon>
        <taxon>Marchantiopsida</taxon>
        <taxon>Marchantiidae</taxon>
        <taxon>Marchantiales</taxon>
        <taxon>Ricciaceae</taxon>
        <taxon>Riccia</taxon>
    </lineage>
</organism>
<accession>A0ABD1ZMR5</accession>
<feature type="region of interest" description="Disordered" evidence="1">
    <location>
        <begin position="97"/>
        <end position="175"/>
    </location>
</feature>
<dbReference type="PANTHER" id="PTHR35741:SF1">
    <property type="entry name" value="FACTOR CWC22-LIKE PROTEIN, PUTATIVE (DUF3245)-RELATED"/>
    <property type="match status" value="1"/>
</dbReference>
<sequence>MAAHARAGVMDAGAKESSGADKKPTEIVVTNNALKMAQAWVKSMSGGADSDPDEDDPESTKAEEFSGLRPARLGLGAKYLPHSKAAALMTPVEKKLRAKINAARRGDVTSDQHQHPPSLQKDRTTSTSAADSDEEEGNEGKNSKSSAFGRRQRNTSADLLMPTSKLGKRKRLGRK</sequence>
<dbReference type="PANTHER" id="PTHR35741">
    <property type="entry name" value="FACTOR CWC22-LIKE PROTEIN, PUTATIVE (DUF3245)-RELATED"/>
    <property type="match status" value="1"/>
</dbReference>
<keyword evidence="3" id="KW-1185">Reference proteome</keyword>
<evidence type="ECO:0000313" key="3">
    <source>
        <dbReference type="Proteomes" id="UP001605036"/>
    </source>
</evidence>
<feature type="compositionally biased region" description="Basic residues" evidence="1">
    <location>
        <begin position="166"/>
        <end position="175"/>
    </location>
</feature>
<dbReference type="AlphaFoldDB" id="A0ABD1ZMR5"/>
<evidence type="ECO:0000256" key="1">
    <source>
        <dbReference type="SAM" id="MobiDB-lite"/>
    </source>
</evidence>
<dbReference type="InterPro" id="IPR021641">
    <property type="entry name" value="DUF3245"/>
</dbReference>
<evidence type="ECO:0000313" key="2">
    <source>
        <dbReference type="EMBL" id="KAL2652151.1"/>
    </source>
</evidence>
<protein>
    <submittedName>
        <fullName evidence="2">Uncharacterized protein</fullName>
    </submittedName>
</protein>
<reference evidence="2 3" key="1">
    <citation type="submission" date="2024-09" db="EMBL/GenBank/DDBJ databases">
        <title>Chromosome-scale assembly of Riccia fluitans.</title>
        <authorList>
            <person name="Paukszto L."/>
            <person name="Sawicki J."/>
            <person name="Karawczyk K."/>
            <person name="Piernik-Szablinska J."/>
            <person name="Szczecinska M."/>
            <person name="Mazdziarz M."/>
        </authorList>
    </citation>
    <scope>NUCLEOTIDE SEQUENCE [LARGE SCALE GENOMIC DNA]</scope>
    <source>
        <strain evidence="2">Rf_01</strain>
        <tissue evidence="2">Aerial parts of the thallus</tissue>
    </source>
</reference>
<dbReference type="EMBL" id="JBHFFA010000001">
    <property type="protein sequence ID" value="KAL2652151.1"/>
    <property type="molecule type" value="Genomic_DNA"/>
</dbReference>
<gene>
    <name evidence="2" type="ORF">R1flu_020279</name>
</gene>
<dbReference type="Pfam" id="PF11595">
    <property type="entry name" value="DUF3245"/>
    <property type="match status" value="1"/>
</dbReference>
<feature type="region of interest" description="Disordered" evidence="1">
    <location>
        <begin position="40"/>
        <end position="71"/>
    </location>
</feature>